<protein>
    <submittedName>
        <fullName evidence="2">Glutathione S-transferase</fullName>
    </submittedName>
</protein>
<dbReference type="Gene3D" id="1.20.1050.10">
    <property type="match status" value="1"/>
</dbReference>
<dbReference type="AlphaFoldDB" id="A0A1Y6ECY5"/>
<dbReference type="GO" id="GO:0016740">
    <property type="term" value="F:transferase activity"/>
    <property type="evidence" value="ECO:0007669"/>
    <property type="project" value="UniProtKB-KW"/>
</dbReference>
<dbReference type="InterPro" id="IPR004045">
    <property type="entry name" value="Glutathione_S-Trfase_N"/>
</dbReference>
<evidence type="ECO:0000313" key="2">
    <source>
        <dbReference type="EMBL" id="SMQ58482.1"/>
    </source>
</evidence>
<dbReference type="InterPro" id="IPR036249">
    <property type="entry name" value="Thioredoxin-like_sf"/>
</dbReference>
<dbReference type="Proteomes" id="UP000194450">
    <property type="component" value="Unassembled WGS sequence"/>
</dbReference>
<dbReference type="InterPro" id="IPR036282">
    <property type="entry name" value="Glutathione-S-Trfase_C_sf"/>
</dbReference>
<evidence type="ECO:0000313" key="3">
    <source>
        <dbReference type="Proteomes" id="UP000194450"/>
    </source>
</evidence>
<evidence type="ECO:0000259" key="1">
    <source>
        <dbReference type="PROSITE" id="PS50404"/>
    </source>
</evidence>
<dbReference type="OrthoDB" id="8634103at2"/>
<sequence>MKLYGSYTSPFVRHCRVALAQTGQNYTFAEADQATSGKLSPTKRVPFAEVDGLVLHDSAAILKYIREQAGQEFFSSVQDYDLFCLANTLLDTSINLFLLSKDGLTPEQSSYLTRQQERVDASLVALEKRDWGQVGADVSDGELRLACYLSWAIFRKLITITDWPNLQAMLARVDQHPSFANTHPALG</sequence>
<keyword evidence="3" id="KW-1185">Reference proteome</keyword>
<dbReference type="CDD" id="cd00570">
    <property type="entry name" value="GST_N_family"/>
    <property type="match status" value="1"/>
</dbReference>
<gene>
    <name evidence="2" type="ORF">SAMN06297229_0123</name>
</gene>
<proteinExistence type="predicted"/>
<dbReference type="PROSITE" id="PS50404">
    <property type="entry name" value="GST_NTER"/>
    <property type="match status" value="1"/>
</dbReference>
<reference evidence="3" key="1">
    <citation type="submission" date="2017-04" db="EMBL/GenBank/DDBJ databases">
        <authorList>
            <person name="Varghese N."/>
            <person name="Submissions S."/>
        </authorList>
    </citation>
    <scope>NUCLEOTIDE SEQUENCE [LARGE SCALE GENOMIC DNA]</scope>
</reference>
<dbReference type="Gene3D" id="3.40.30.10">
    <property type="entry name" value="Glutaredoxin"/>
    <property type="match status" value="1"/>
</dbReference>
<keyword evidence="2" id="KW-0808">Transferase</keyword>
<dbReference type="SUPFAM" id="SSF47616">
    <property type="entry name" value="GST C-terminal domain-like"/>
    <property type="match status" value="1"/>
</dbReference>
<dbReference type="Pfam" id="PF13417">
    <property type="entry name" value="GST_N_3"/>
    <property type="match status" value="1"/>
</dbReference>
<dbReference type="EMBL" id="FXWH01000001">
    <property type="protein sequence ID" value="SMQ58482.1"/>
    <property type="molecule type" value="Genomic_DNA"/>
</dbReference>
<feature type="domain" description="GST N-terminal" evidence="1">
    <location>
        <begin position="1"/>
        <end position="73"/>
    </location>
</feature>
<accession>A0A1Y6ECY5</accession>
<dbReference type="RefSeq" id="WP_086433330.1">
    <property type="nucleotide sequence ID" value="NZ_FXWH01000001.1"/>
</dbReference>
<organism evidence="2 3">
    <name type="scientific">Pseudidiomarina planktonica</name>
    <dbReference type="NCBI Taxonomy" id="1323738"/>
    <lineage>
        <taxon>Bacteria</taxon>
        <taxon>Pseudomonadati</taxon>
        <taxon>Pseudomonadota</taxon>
        <taxon>Gammaproteobacteria</taxon>
        <taxon>Alteromonadales</taxon>
        <taxon>Idiomarinaceae</taxon>
        <taxon>Pseudidiomarina</taxon>
    </lineage>
</organism>
<name>A0A1Y6ECY5_9GAMM</name>
<dbReference type="SUPFAM" id="SSF52833">
    <property type="entry name" value="Thioredoxin-like"/>
    <property type="match status" value="1"/>
</dbReference>